<gene>
    <name evidence="8" type="ORF">B1806_07250</name>
</gene>
<dbReference type="OrthoDB" id="9796554at2"/>
<dbReference type="InterPro" id="IPR013766">
    <property type="entry name" value="Thioredoxin_domain"/>
</dbReference>
<evidence type="ECO:0000313" key="8">
    <source>
        <dbReference type="EMBL" id="THD10647.1"/>
    </source>
</evidence>
<dbReference type="InterPro" id="IPR036249">
    <property type="entry name" value="Thioredoxin-like_sf"/>
</dbReference>
<comment type="subcellular location">
    <subcellularLocation>
        <location evidence="1">Cell envelope</location>
    </subcellularLocation>
</comment>
<organism evidence="8 9">
    <name type="scientific">Metallibacterium scheffleri</name>
    <dbReference type="NCBI Taxonomy" id="993689"/>
    <lineage>
        <taxon>Bacteria</taxon>
        <taxon>Pseudomonadati</taxon>
        <taxon>Pseudomonadota</taxon>
        <taxon>Gammaproteobacteria</taxon>
        <taxon>Lysobacterales</taxon>
        <taxon>Rhodanobacteraceae</taxon>
        <taxon>Metallibacterium</taxon>
    </lineage>
</organism>
<evidence type="ECO:0000256" key="2">
    <source>
        <dbReference type="ARBA" id="ARBA00022748"/>
    </source>
</evidence>
<dbReference type="PANTHER" id="PTHR42852">
    <property type="entry name" value="THIOL:DISULFIDE INTERCHANGE PROTEIN DSBE"/>
    <property type="match status" value="1"/>
</dbReference>
<dbReference type="PROSITE" id="PS00194">
    <property type="entry name" value="THIOREDOXIN_1"/>
    <property type="match status" value="1"/>
</dbReference>
<dbReference type="SUPFAM" id="SSF52833">
    <property type="entry name" value="Thioredoxin-like"/>
    <property type="match status" value="1"/>
</dbReference>
<dbReference type="RefSeq" id="WP_081126371.1">
    <property type="nucleotide sequence ID" value="NZ_LDOS01000001.1"/>
</dbReference>
<feature type="region of interest" description="Disordered" evidence="5">
    <location>
        <begin position="269"/>
        <end position="289"/>
    </location>
</feature>
<dbReference type="GO" id="GO:0030313">
    <property type="term" value="C:cell envelope"/>
    <property type="evidence" value="ECO:0007669"/>
    <property type="project" value="UniProtKB-SubCell"/>
</dbReference>
<feature type="domain" description="Thioredoxin" evidence="7">
    <location>
        <begin position="130"/>
        <end position="267"/>
    </location>
</feature>
<keyword evidence="2" id="KW-0201">Cytochrome c-type biogenesis</keyword>
<dbReference type="Gene3D" id="3.40.30.10">
    <property type="entry name" value="Glutaredoxin"/>
    <property type="match status" value="1"/>
</dbReference>
<evidence type="ECO:0000256" key="3">
    <source>
        <dbReference type="ARBA" id="ARBA00023157"/>
    </source>
</evidence>
<keyword evidence="4" id="KW-0676">Redox-active center</keyword>
<dbReference type="AlphaFoldDB" id="A0A4S3KNV2"/>
<dbReference type="CDD" id="cd02966">
    <property type="entry name" value="TlpA_like_family"/>
    <property type="match status" value="1"/>
</dbReference>
<evidence type="ECO:0000259" key="7">
    <source>
        <dbReference type="PROSITE" id="PS51352"/>
    </source>
</evidence>
<feature type="transmembrane region" description="Helical" evidence="6">
    <location>
        <begin position="12"/>
        <end position="30"/>
    </location>
</feature>
<dbReference type="EMBL" id="MWQO01000023">
    <property type="protein sequence ID" value="THD10647.1"/>
    <property type="molecule type" value="Genomic_DNA"/>
</dbReference>
<evidence type="ECO:0000256" key="1">
    <source>
        <dbReference type="ARBA" id="ARBA00004196"/>
    </source>
</evidence>
<dbReference type="PROSITE" id="PS51352">
    <property type="entry name" value="THIOREDOXIN_2"/>
    <property type="match status" value="1"/>
</dbReference>
<comment type="caution">
    <text evidence="8">The sequence shown here is derived from an EMBL/GenBank/DDBJ whole genome shotgun (WGS) entry which is preliminary data.</text>
</comment>
<reference evidence="8 9" key="1">
    <citation type="submission" date="2017-02" db="EMBL/GenBank/DDBJ databases">
        <title>Whole genome sequencing of Metallibacterium scheffleri DSM 24874 (T).</title>
        <authorList>
            <person name="Kumar S."/>
            <person name="Patil P."/>
            <person name="Patil P.B."/>
        </authorList>
    </citation>
    <scope>NUCLEOTIDE SEQUENCE [LARGE SCALE GENOMIC DNA]</scope>
    <source>
        <strain evidence="8 9">DSM 24874</strain>
    </source>
</reference>
<dbReference type="STRING" id="993689.GCA_002077135_01031"/>
<evidence type="ECO:0000313" key="9">
    <source>
        <dbReference type="Proteomes" id="UP000307749"/>
    </source>
</evidence>
<protein>
    <recommendedName>
        <fullName evidence="7">Thioredoxin domain-containing protein</fullName>
    </recommendedName>
</protein>
<dbReference type="GO" id="GO:0015036">
    <property type="term" value="F:disulfide oxidoreductase activity"/>
    <property type="evidence" value="ECO:0007669"/>
    <property type="project" value="UniProtKB-ARBA"/>
</dbReference>
<proteinExistence type="predicted"/>
<dbReference type="InterPro" id="IPR017937">
    <property type="entry name" value="Thioredoxin_CS"/>
</dbReference>
<sequence length="289" mass="30911">MQALPLGPLVLPWGPVLMLIGYAVAALVAWRERRHGRADAEPALYLLLLLGLLAARIGFVARHWRSYSGVPAMLDIRDLGFAPWPGAIVALLGGALWLWRRPALRRPLALSAASGLVIAGLIGAMISISQPLRTPLPEVTLRTLDGAPQPLAALRGTPLVLNLWATWCPPCVRELPLLVHAARHEHGVRIALIDQGQDAATVRAYLHAHRLDPPLVLLDGDGALLRAYHSPGLPTTLFIAPDGRLLSAHVGELSQATLAQALMRLRAASRPAPTARDGSALRAHASPSN</sequence>
<accession>A0A4S3KNV2</accession>
<feature type="transmembrane region" description="Helical" evidence="6">
    <location>
        <begin position="42"/>
        <end position="61"/>
    </location>
</feature>
<keyword evidence="6" id="KW-0812">Transmembrane</keyword>
<dbReference type="Proteomes" id="UP000307749">
    <property type="component" value="Unassembled WGS sequence"/>
</dbReference>
<dbReference type="InterPro" id="IPR013740">
    <property type="entry name" value="Redoxin"/>
</dbReference>
<keyword evidence="3" id="KW-1015">Disulfide bond</keyword>
<dbReference type="PANTHER" id="PTHR42852:SF6">
    <property type="entry name" value="THIOL:DISULFIDE INTERCHANGE PROTEIN DSBE"/>
    <property type="match status" value="1"/>
</dbReference>
<dbReference type="InterPro" id="IPR050553">
    <property type="entry name" value="Thioredoxin_ResA/DsbE_sf"/>
</dbReference>
<evidence type="ECO:0000256" key="4">
    <source>
        <dbReference type="ARBA" id="ARBA00023284"/>
    </source>
</evidence>
<feature type="transmembrane region" description="Helical" evidence="6">
    <location>
        <begin position="81"/>
        <end position="99"/>
    </location>
</feature>
<feature type="transmembrane region" description="Helical" evidence="6">
    <location>
        <begin position="108"/>
        <end position="128"/>
    </location>
</feature>
<keyword evidence="6" id="KW-1133">Transmembrane helix</keyword>
<keyword evidence="6" id="KW-0472">Membrane</keyword>
<dbReference type="Pfam" id="PF08534">
    <property type="entry name" value="Redoxin"/>
    <property type="match status" value="1"/>
</dbReference>
<evidence type="ECO:0000256" key="5">
    <source>
        <dbReference type="SAM" id="MobiDB-lite"/>
    </source>
</evidence>
<name>A0A4S3KNV2_9GAMM</name>
<evidence type="ECO:0000256" key="6">
    <source>
        <dbReference type="SAM" id="Phobius"/>
    </source>
</evidence>
<dbReference type="GO" id="GO:0017004">
    <property type="term" value="P:cytochrome complex assembly"/>
    <property type="evidence" value="ECO:0007669"/>
    <property type="project" value="UniProtKB-KW"/>
</dbReference>
<keyword evidence="9" id="KW-1185">Reference proteome</keyword>